<accession>A0A9Q4D674</accession>
<evidence type="ECO:0000256" key="1">
    <source>
        <dbReference type="SAM" id="SignalP"/>
    </source>
</evidence>
<dbReference type="Proteomes" id="UP001081438">
    <property type="component" value="Unassembled WGS sequence"/>
</dbReference>
<sequence length="184" mass="21667">MNKTKNFLVKILLITLSVIVVIPAQSHAQEDNTQPHDYRQQYDNLEERNLIDESTTYEQWKKFQEDSYRAKDQMEREAQQEMKQQQFQTFKRKKKFKPRRGDILITNNASVASLGIPGHAAIYTGHGYIVEIRGPGHHPARNSYKKFISHKKAKSRDKYWVKVYRTSRKKKQKQSCKLGIKASR</sequence>
<proteinExistence type="predicted"/>
<name>A0A9Q4D674_9STAP</name>
<evidence type="ECO:0008006" key="4">
    <source>
        <dbReference type="Google" id="ProtNLM"/>
    </source>
</evidence>
<dbReference type="RefSeq" id="WP_268218387.1">
    <property type="nucleotide sequence ID" value="NZ_JANSKX010000009.1"/>
</dbReference>
<dbReference type="InterPro" id="IPR038765">
    <property type="entry name" value="Papain-like_cys_pep_sf"/>
</dbReference>
<dbReference type="Gene3D" id="3.90.1720.10">
    <property type="entry name" value="endopeptidase domain like (from Nostoc punctiforme)"/>
    <property type="match status" value="1"/>
</dbReference>
<comment type="caution">
    <text evidence="2">The sequence shown here is derived from an EMBL/GenBank/DDBJ whole genome shotgun (WGS) entry which is preliminary data.</text>
</comment>
<dbReference type="SUPFAM" id="SSF54001">
    <property type="entry name" value="Cysteine proteinases"/>
    <property type="match status" value="1"/>
</dbReference>
<dbReference type="EMBL" id="JANSKX010000009">
    <property type="protein sequence ID" value="MCY1594172.1"/>
    <property type="molecule type" value="Genomic_DNA"/>
</dbReference>
<organism evidence="2 3">
    <name type="scientific">Staphylococcus pettenkoferi</name>
    <dbReference type="NCBI Taxonomy" id="170573"/>
    <lineage>
        <taxon>Bacteria</taxon>
        <taxon>Bacillati</taxon>
        <taxon>Bacillota</taxon>
        <taxon>Bacilli</taxon>
        <taxon>Bacillales</taxon>
        <taxon>Staphylococcaceae</taxon>
        <taxon>Staphylococcus</taxon>
    </lineage>
</organism>
<keyword evidence="1" id="KW-0732">Signal</keyword>
<dbReference type="AlphaFoldDB" id="A0A9Q4D674"/>
<gene>
    <name evidence="2" type="ORF">NW112_02840</name>
</gene>
<evidence type="ECO:0000313" key="3">
    <source>
        <dbReference type="Proteomes" id="UP001081438"/>
    </source>
</evidence>
<feature type="signal peptide" evidence="1">
    <location>
        <begin position="1"/>
        <end position="28"/>
    </location>
</feature>
<feature type="chain" id="PRO_5040121418" description="CHAP domain-containing protein" evidence="1">
    <location>
        <begin position="29"/>
        <end position="184"/>
    </location>
</feature>
<evidence type="ECO:0000313" key="2">
    <source>
        <dbReference type="EMBL" id="MCY1594172.1"/>
    </source>
</evidence>
<protein>
    <recommendedName>
        <fullName evidence="4">CHAP domain-containing protein</fullName>
    </recommendedName>
</protein>
<reference evidence="2" key="1">
    <citation type="journal article" date="2022" name="Int. J. Mol. Sci.">
        <title>Phenotypic and genotypic virulence characterisation of Staphylococcus pettenkoferi strains isolated from human bloodstream and diabetic foot infections.</title>
        <authorList>
            <person name="Magnan C."/>
        </authorList>
    </citation>
    <scope>NUCLEOTIDE SEQUENCE</scope>
    <source>
        <strain evidence="2">NSP020P</strain>
    </source>
</reference>